<dbReference type="EMBL" id="SODV01000001">
    <property type="protein sequence ID" value="TDX01818.1"/>
    <property type="molecule type" value="Genomic_DNA"/>
</dbReference>
<dbReference type="RefSeq" id="WP_133994456.1">
    <property type="nucleotide sequence ID" value="NZ_SODV01000001.1"/>
</dbReference>
<evidence type="ECO:0000313" key="2">
    <source>
        <dbReference type="EMBL" id="TDX01818.1"/>
    </source>
</evidence>
<gene>
    <name evidence="2" type="ORF">EDB95_2861</name>
</gene>
<name>A0A4R8DV73_9BACT</name>
<evidence type="ECO:0000313" key="3">
    <source>
        <dbReference type="Proteomes" id="UP000294498"/>
    </source>
</evidence>
<keyword evidence="3" id="KW-1185">Reference proteome</keyword>
<dbReference type="AlphaFoldDB" id="A0A4R8DV73"/>
<dbReference type="Proteomes" id="UP000294498">
    <property type="component" value="Unassembled WGS sequence"/>
</dbReference>
<proteinExistence type="predicted"/>
<dbReference type="Pfam" id="PF03432">
    <property type="entry name" value="Relaxase"/>
    <property type="match status" value="1"/>
</dbReference>
<dbReference type="InterPro" id="IPR005094">
    <property type="entry name" value="Endonuclease_MobA/VirD2"/>
</dbReference>
<protein>
    <submittedName>
        <fullName evidence="2">Relaxase/mobilization nuclease-like protein</fullName>
    </submittedName>
</protein>
<evidence type="ECO:0000259" key="1">
    <source>
        <dbReference type="Pfam" id="PF03432"/>
    </source>
</evidence>
<comment type="caution">
    <text evidence="2">The sequence shown here is derived from an EMBL/GenBank/DDBJ whole genome shotgun (WGS) entry which is preliminary data.</text>
</comment>
<sequence>MITQLRQALNIRKAIHYNEKKVSGGFARLLLEENAPIDVSLLKSGLHIVLAFDPGDQLGSDSLASLSRRYMFHMDLDHESFRVYQHLDTFHPHLHVVTSYDSFISERRLRMQSKRVTRELEHEFDLVRTQPLRDTDYVFMTKLDGHQHLLDGEPVYPARYGKEVMGRAIHRTVSKVLEDYQFTSLVAYNALLRMYNIKADRGRPGSRIYEHRGLVYRLLDERGKTLGMGIKASRIPGKPTLAFLEDRFARSRSNEENASRRIRTYIDWFMQGDTPPLPALQEDLLAVGVQLLWNGDQLAFLDNRSCWVISGESLGPEYTASTLIERCQAQQKDLVLCHSLSHTADWPSQSR</sequence>
<reference evidence="2 3" key="1">
    <citation type="submission" date="2019-03" db="EMBL/GenBank/DDBJ databases">
        <title>Genomic Encyclopedia of Type Strains, Phase IV (KMG-IV): sequencing the most valuable type-strain genomes for metagenomic binning, comparative biology and taxonomic classification.</title>
        <authorList>
            <person name="Goeker M."/>
        </authorList>
    </citation>
    <scope>NUCLEOTIDE SEQUENCE [LARGE SCALE GENOMIC DNA]</scope>
    <source>
        <strain evidence="2 3">DSM 100059</strain>
    </source>
</reference>
<dbReference type="OrthoDB" id="915634at2"/>
<feature type="domain" description="MobA/VirD2-like nuclease" evidence="1">
    <location>
        <begin position="45"/>
        <end position="125"/>
    </location>
</feature>
<organism evidence="2 3">
    <name type="scientific">Dinghuibacter silviterrae</name>
    <dbReference type="NCBI Taxonomy" id="1539049"/>
    <lineage>
        <taxon>Bacteria</taxon>
        <taxon>Pseudomonadati</taxon>
        <taxon>Bacteroidota</taxon>
        <taxon>Chitinophagia</taxon>
        <taxon>Chitinophagales</taxon>
        <taxon>Chitinophagaceae</taxon>
        <taxon>Dinghuibacter</taxon>
    </lineage>
</organism>
<accession>A0A4R8DV73</accession>